<dbReference type="PANTHER" id="PTHR24271:SF87">
    <property type="entry name" value="ARGININE ESTERASE-LIKE-RELATED"/>
    <property type="match status" value="1"/>
</dbReference>
<dbReference type="CDD" id="cd00190">
    <property type="entry name" value="Tryp_SPc"/>
    <property type="match status" value="1"/>
</dbReference>
<dbReference type="PANTHER" id="PTHR24271">
    <property type="entry name" value="KALLIKREIN-RELATED"/>
    <property type="match status" value="1"/>
</dbReference>
<evidence type="ECO:0000313" key="4">
    <source>
        <dbReference type="EMBL" id="TKS74452.1"/>
    </source>
</evidence>
<evidence type="ECO:0000256" key="2">
    <source>
        <dbReference type="ARBA" id="ARBA00024195"/>
    </source>
</evidence>
<proteinExistence type="inferred from homology"/>
<dbReference type="InterPro" id="IPR001254">
    <property type="entry name" value="Trypsin_dom"/>
</dbReference>
<dbReference type="Gene3D" id="2.40.10.10">
    <property type="entry name" value="Trypsin-like serine proteases"/>
    <property type="match status" value="1"/>
</dbReference>
<reference evidence="4 5" key="1">
    <citation type="submission" date="2019-01" db="EMBL/GenBank/DDBJ databases">
        <title>Genome Assembly of Collichthys lucidus.</title>
        <authorList>
            <person name="Cai M."/>
            <person name="Xiao S."/>
        </authorList>
    </citation>
    <scope>NUCLEOTIDE SEQUENCE [LARGE SCALE GENOMIC DNA]</scope>
    <source>
        <strain evidence="4">JT15FE1705JMU</strain>
        <tissue evidence="4">Muscle</tissue>
    </source>
</reference>
<keyword evidence="1" id="KW-1015">Disulfide bond</keyword>
<name>A0A4V6ANW7_COLLU</name>
<accession>A0A4V6ANW7</accession>
<dbReference type="FunFam" id="2.40.10.10:FF:000002">
    <property type="entry name" value="Transmembrane protease serine"/>
    <property type="match status" value="1"/>
</dbReference>
<dbReference type="InterPro" id="IPR009003">
    <property type="entry name" value="Peptidase_S1_PA"/>
</dbReference>
<gene>
    <name evidence="4" type="ORF">D9C73_008535</name>
</gene>
<dbReference type="InterPro" id="IPR001314">
    <property type="entry name" value="Peptidase_S1A"/>
</dbReference>
<dbReference type="SUPFAM" id="SSF50494">
    <property type="entry name" value="Trypsin-like serine proteases"/>
    <property type="match status" value="1"/>
</dbReference>
<dbReference type="PROSITE" id="PS50240">
    <property type="entry name" value="TRYPSIN_DOM"/>
    <property type="match status" value="1"/>
</dbReference>
<dbReference type="PRINTS" id="PR00722">
    <property type="entry name" value="CHYMOTRYPSIN"/>
</dbReference>
<dbReference type="InterPro" id="IPR043504">
    <property type="entry name" value="Peptidase_S1_PA_chymotrypsin"/>
</dbReference>
<sequence length="285" mass="31674">MQQSHQSGAFSSLSGLAFMSEATYWTLDRAAEWHMRHISPKALPCHAAAFRSEIIDGKNAIDKRMLYMASVQNKEGKHICGGFLISEDLVVTAAHCDPHNPTSVVLGTHNLKKVDDKTMRYTVKRCKNPSYEKVSSGNDIMLLKLTKKARLSKRVQPIKLPKPNKKKVLKKCQVAGWGRTSTRGKTVDALHVVDVSLIDLDTCKKEWKSINVKLPDNIICAGGYNTSKGFCRGDSGGPLVCSGEVVGVVSFNMRENCDYPNVPNIYTDISKYLELIKDVRNKKTC</sequence>
<dbReference type="STRING" id="240159.A0A4V6ANW7"/>
<dbReference type="InterPro" id="IPR018114">
    <property type="entry name" value="TRYPSIN_HIS"/>
</dbReference>
<dbReference type="SMART" id="SM00020">
    <property type="entry name" value="Tryp_SPc"/>
    <property type="match status" value="1"/>
</dbReference>
<dbReference type="FunFam" id="2.40.10.10:FF:000068">
    <property type="entry name" value="transmembrane protease serine 2"/>
    <property type="match status" value="1"/>
</dbReference>
<dbReference type="Pfam" id="PF00089">
    <property type="entry name" value="Trypsin"/>
    <property type="match status" value="1"/>
</dbReference>
<dbReference type="EMBL" id="CM014085">
    <property type="protein sequence ID" value="TKS74452.1"/>
    <property type="molecule type" value="Genomic_DNA"/>
</dbReference>
<feature type="domain" description="Peptidase S1" evidence="3">
    <location>
        <begin position="54"/>
        <end position="281"/>
    </location>
</feature>
<evidence type="ECO:0000313" key="5">
    <source>
        <dbReference type="Proteomes" id="UP000298787"/>
    </source>
</evidence>
<protein>
    <submittedName>
        <fullName evidence="4">Granzyme B(G,H)</fullName>
    </submittedName>
</protein>
<dbReference type="Proteomes" id="UP000298787">
    <property type="component" value="Chromosome 8"/>
</dbReference>
<dbReference type="PROSITE" id="PS00134">
    <property type="entry name" value="TRYPSIN_HIS"/>
    <property type="match status" value="1"/>
</dbReference>
<comment type="similarity">
    <text evidence="2">Belongs to the peptidase S1 family. CLIP subfamily.</text>
</comment>
<dbReference type="GO" id="GO:0004252">
    <property type="term" value="F:serine-type endopeptidase activity"/>
    <property type="evidence" value="ECO:0007669"/>
    <property type="project" value="InterPro"/>
</dbReference>
<dbReference type="AlphaFoldDB" id="A0A4V6ANW7"/>
<organism evidence="4 5">
    <name type="scientific">Collichthys lucidus</name>
    <name type="common">Big head croaker</name>
    <name type="synonym">Sciaena lucida</name>
    <dbReference type="NCBI Taxonomy" id="240159"/>
    <lineage>
        <taxon>Eukaryota</taxon>
        <taxon>Metazoa</taxon>
        <taxon>Chordata</taxon>
        <taxon>Craniata</taxon>
        <taxon>Vertebrata</taxon>
        <taxon>Euteleostomi</taxon>
        <taxon>Actinopterygii</taxon>
        <taxon>Neopterygii</taxon>
        <taxon>Teleostei</taxon>
        <taxon>Neoteleostei</taxon>
        <taxon>Acanthomorphata</taxon>
        <taxon>Eupercaria</taxon>
        <taxon>Sciaenidae</taxon>
        <taxon>Collichthys</taxon>
    </lineage>
</organism>
<evidence type="ECO:0000259" key="3">
    <source>
        <dbReference type="PROSITE" id="PS50240"/>
    </source>
</evidence>
<dbReference type="GO" id="GO:0006508">
    <property type="term" value="P:proteolysis"/>
    <property type="evidence" value="ECO:0007669"/>
    <property type="project" value="InterPro"/>
</dbReference>
<keyword evidence="5" id="KW-1185">Reference proteome</keyword>
<evidence type="ECO:0000256" key="1">
    <source>
        <dbReference type="ARBA" id="ARBA00023157"/>
    </source>
</evidence>